<organism evidence="4 5">
    <name type="scientific">Microvirga arsenatis</name>
    <dbReference type="NCBI Taxonomy" id="2692265"/>
    <lineage>
        <taxon>Bacteria</taxon>
        <taxon>Pseudomonadati</taxon>
        <taxon>Pseudomonadota</taxon>
        <taxon>Alphaproteobacteria</taxon>
        <taxon>Hyphomicrobiales</taxon>
        <taxon>Methylobacteriaceae</taxon>
        <taxon>Microvirga</taxon>
    </lineage>
</organism>
<feature type="domain" description="Terminase large subunit gp17-like C-terminal" evidence="3">
    <location>
        <begin position="312"/>
        <end position="453"/>
    </location>
</feature>
<sequence>MTDRARLLRALLRQDLSAFSHKVFATLEPGTPYQHNWHIEHLCWQLTRVARGELRRLIINVPPRSMKSITVSVGFTAWVLGRDPTRRIICASYADDLARKLSVDTRTVIDSPWYRELFPQMQLASKRPRNTELVTTQQGYRYAAGISGSILGRGADLIVIDDPIKATDALSEKERRRVNEAFDNTLYTRLNDKRTGAIVIIMQRLHQDDLVGHVLAKGDWEVVSIPAIETEERAYQLSDDPDDVYLRRAGEVLHAAREPREILEQMRRSQGSLTFSAQYQQAPVPPEGNIVKREWLRSYAVQPSSFDMVIASWDTASTLSETSDYSVGTVWGAKGLDFYLLDLVRGRFEVPELRRKVLRLSQTWKVDQTIIEDTDIGRAITQDLRRSGEWRAILRKPRFDKEARFLAQSARFESGQVHVPQDAPWLAVWMDELLAFPNGRHDDQVDSTSQALDYLTARTHPLHASDTPRERPKTVHRPAGFKRPAELEGR</sequence>
<dbReference type="Gene3D" id="3.30.420.240">
    <property type="match status" value="1"/>
</dbReference>
<dbReference type="InterPro" id="IPR006517">
    <property type="entry name" value="Phage_terminase_lsu-like_C"/>
</dbReference>
<reference evidence="4 5" key="1">
    <citation type="submission" date="2020-01" db="EMBL/GenBank/DDBJ databases">
        <title>Microvirga sp. nov., an arsenate reduction bacterium isolated from Tibet hotspring sediments.</title>
        <authorList>
            <person name="Yuan C.-G."/>
        </authorList>
    </citation>
    <scope>NUCLEOTIDE SEQUENCE [LARGE SCALE GENOMIC DNA]</scope>
    <source>
        <strain evidence="4 5">SYSU G3D203</strain>
    </source>
</reference>
<evidence type="ECO:0000256" key="2">
    <source>
        <dbReference type="SAM" id="MobiDB-lite"/>
    </source>
</evidence>
<dbReference type="Gene3D" id="3.40.50.300">
    <property type="entry name" value="P-loop containing nucleotide triphosphate hydrolases"/>
    <property type="match status" value="1"/>
</dbReference>
<accession>A0ABW9YUZ5</accession>
<gene>
    <name evidence="4" type="primary">terL</name>
    <name evidence="4" type="ORF">GR303_07445</name>
</gene>
<dbReference type="Pfam" id="PF17289">
    <property type="entry name" value="Terminase_6C"/>
    <property type="match status" value="1"/>
</dbReference>
<dbReference type="RefSeq" id="WP_161722565.1">
    <property type="nucleotide sequence ID" value="NZ_JAAAXI010000004.1"/>
</dbReference>
<dbReference type="EMBL" id="JAAAXJ010000003">
    <property type="protein sequence ID" value="NBJ24187.1"/>
    <property type="molecule type" value="Genomic_DNA"/>
</dbReference>
<dbReference type="InterPro" id="IPR035421">
    <property type="entry name" value="Terminase_6C"/>
</dbReference>
<keyword evidence="1" id="KW-1188">Viral release from host cell</keyword>
<dbReference type="InterPro" id="IPR027417">
    <property type="entry name" value="P-loop_NTPase"/>
</dbReference>
<evidence type="ECO:0000313" key="5">
    <source>
        <dbReference type="Proteomes" id="UP000818323"/>
    </source>
</evidence>
<protein>
    <submittedName>
        <fullName evidence="4">Phage terminase large subunit</fullName>
    </submittedName>
</protein>
<evidence type="ECO:0000256" key="1">
    <source>
        <dbReference type="ARBA" id="ARBA00022612"/>
    </source>
</evidence>
<evidence type="ECO:0000313" key="4">
    <source>
        <dbReference type="EMBL" id="NBJ24187.1"/>
    </source>
</evidence>
<keyword evidence="5" id="KW-1185">Reference proteome</keyword>
<proteinExistence type="predicted"/>
<feature type="region of interest" description="Disordered" evidence="2">
    <location>
        <begin position="459"/>
        <end position="490"/>
    </location>
</feature>
<name>A0ABW9YUZ5_9HYPH</name>
<comment type="caution">
    <text evidence="4">The sequence shown here is derived from an EMBL/GenBank/DDBJ whole genome shotgun (WGS) entry which is preliminary data.</text>
</comment>
<evidence type="ECO:0000259" key="3">
    <source>
        <dbReference type="Pfam" id="PF17289"/>
    </source>
</evidence>
<dbReference type="Proteomes" id="UP000818323">
    <property type="component" value="Unassembled WGS sequence"/>
</dbReference>
<dbReference type="NCBIfam" id="TIGR01630">
    <property type="entry name" value="psiM2_ORF9"/>
    <property type="match status" value="1"/>
</dbReference>